<accession>A0AC34R134</accession>
<dbReference type="WBParaSite" id="JU765_v2.g2359.t1">
    <property type="protein sequence ID" value="JU765_v2.g2359.t1"/>
    <property type="gene ID" value="JU765_v2.g2359"/>
</dbReference>
<protein>
    <submittedName>
        <fullName evidence="2">Uncharacterized protein</fullName>
    </submittedName>
</protein>
<organism evidence="1 2">
    <name type="scientific">Panagrolaimus sp. JU765</name>
    <dbReference type="NCBI Taxonomy" id="591449"/>
    <lineage>
        <taxon>Eukaryota</taxon>
        <taxon>Metazoa</taxon>
        <taxon>Ecdysozoa</taxon>
        <taxon>Nematoda</taxon>
        <taxon>Chromadorea</taxon>
        <taxon>Rhabditida</taxon>
        <taxon>Tylenchina</taxon>
        <taxon>Panagrolaimomorpha</taxon>
        <taxon>Panagrolaimoidea</taxon>
        <taxon>Panagrolaimidae</taxon>
        <taxon>Panagrolaimus</taxon>
    </lineage>
</organism>
<dbReference type="Proteomes" id="UP000887576">
    <property type="component" value="Unplaced"/>
</dbReference>
<name>A0AC34R134_9BILA</name>
<reference evidence="2" key="1">
    <citation type="submission" date="2022-11" db="UniProtKB">
        <authorList>
            <consortium name="WormBaseParasite"/>
        </authorList>
    </citation>
    <scope>IDENTIFICATION</scope>
</reference>
<evidence type="ECO:0000313" key="1">
    <source>
        <dbReference type="Proteomes" id="UP000887576"/>
    </source>
</evidence>
<sequence>MKNVGILVILLEFLFHVNGQPWSTRFDYDYEPEPIPIRPSNQAVYRRPIQMRGVPRYRPPGISPLQQQQLSEIAEPIYPEVRSRPQPGLEIAASSFGGSYGSQPEPSRIQSESASNSVSDFMNRLVTTIPEIAEKMAKMAPTESK</sequence>
<proteinExistence type="predicted"/>
<evidence type="ECO:0000313" key="2">
    <source>
        <dbReference type="WBParaSite" id="JU765_v2.g2359.t1"/>
    </source>
</evidence>